<keyword evidence="3" id="KW-1185">Reference proteome</keyword>
<keyword evidence="1" id="KW-1133">Transmembrane helix</keyword>
<proteinExistence type="predicted"/>
<protein>
    <recommendedName>
        <fullName evidence="4">ResB-like family protein</fullName>
    </recommendedName>
</protein>
<dbReference type="OrthoDB" id="5419978at2"/>
<keyword evidence="1" id="KW-0472">Membrane</keyword>
<dbReference type="EMBL" id="FWXY01000001">
    <property type="protein sequence ID" value="SMC38921.1"/>
    <property type="molecule type" value="Genomic_DNA"/>
</dbReference>
<dbReference type="RefSeq" id="WP_084066596.1">
    <property type="nucleotide sequence ID" value="NZ_FWXY01000001.1"/>
</dbReference>
<keyword evidence="1" id="KW-0812">Transmembrane</keyword>
<sequence>MKIIHAIWFFCGHIHLTLVIIGLMMLDLFAGYHPLKHHPEFFAPINDVGFYKWSMTYGVHYLKHTFWLFMLVGLLASLSINTFVCTTQRMTKLIRHRSAFSTRIQFVLRLSPHIIHYSMLLMFLGYLISYLCAGTHMGKVLLPGTSISLATPACTITLEKLDIDYYRGDRIANMAKRAINVTAVIAIKNDHRQKRAVLGFNQPIYFSPISIHLKDFAPKTSGGMGRRRFIHVIIKNDPGKYYYFAGMLFFTLGLFMYLWEKRVKNGEFKIKQTMTQGQGQENRL</sequence>
<evidence type="ECO:0000313" key="3">
    <source>
        <dbReference type="Proteomes" id="UP000192418"/>
    </source>
</evidence>
<name>A0A1W1YSZ7_9BACT</name>
<feature type="transmembrane region" description="Helical" evidence="1">
    <location>
        <begin position="65"/>
        <end position="85"/>
    </location>
</feature>
<dbReference type="Proteomes" id="UP000192418">
    <property type="component" value="Unassembled WGS sequence"/>
</dbReference>
<reference evidence="2 3" key="1">
    <citation type="submission" date="2017-04" db="EMBL/GenBank/DDBJ databases">
        <authorList>
            <person name="Afonso C.L."/>
            <person name="Miller P.J."/>
            <person name="Scott M.A."/>
            <person name="Spackman E."/>
            <person name="Goraichik I."/>
            <person name="Dimitrov K.M."/>
            <person name="Suarez D.L."/>
            <person name="Swayne D.E."/>
        </authorList>
    </citation>
    <scope>NUCLEOTIDE SEQUENCE [LARGE SCALE GENOMIC DNA]</scope>
    <source>
        <strain evidence="2 3">DSM 3385</strain>
    </source>
</reference>
<feature type="transmembrane region" description="Helical" evidence="1">
    <location>
        <begin position="106"/>
        <end position="128"/>
    </location>
</feature>
<gene>
    <name evidence="2" type="ORF">SAMN02746065_101299</name>
</gene>
<feature type="transmembrane region" description="Helical" evidence="1">
    <location>
        <begin position="7"/>
        <end position="32"/>
    </location>
</feature>
<dbReference type="AlphaFoldDB" id="A0A1W1YSZ7"/>
<accession>A0A1W1YSZ7</accession>
<feature type="transmembrane region" description="Helical" evidence="1">
    <location>
        <begin position="241"/>
        <end position="259"/>
    </location>
</feature>
<dbReference type="STRING" id="1121400.SAMN02746065_101299"/>
<evidence type="ECO:0008006" key="4">
    <source>
        <dbReference type="Google" id="ProtNLM"/>
    </source>
</evidence>
<organism evidence="2 3">
    <name type="scientific">Desulfocicer vacuolatum DSM 3385</name>
    <dbReference type="NCBI Taxonomy" id="1121400"/>
    <lineage>
        <taxon>Bacteria</taxon>
        <taxon>Pseudomonadati</taxon>
        <taxon>Thermodesulfobacteriota</taxon>
        <taxon>Desulfobacteria</taxon>
        <taxon>Desulfobacterales</taxon>
        <taxon>Desulfobacteraceae</taxon>
        <taxon>Desulfocicer</taxon>
    </lineage>
</organism>
<evidence type="ECO:0000256" key="1">
    <source>
        <dbReference type="SAM" id="Phobius"/>
    </source>
</evidence>
<evidence type="ECO:0000313" key="2">
    <source>
        <dbReference type="EMBL" id="SMC38921.1"/>
    </source>
</evidence>